<dbReference type="Pfam" id="PF09923">
    <property type="entry name" value="DUF2155"/>
    <property type="match status" value="1"/>
</dbReference>
<accession>A0A382JW98</accession>
<dbReference type="InterPro" id="IPR019225">
    <property type="entry name" value="DUF2155"/>
</dbReference>
<sequence length="118" mass="13393">MAVFLFFSHSIKAEPIAGQTVILQILDKITAKVKSLEVDVNDKVIFESLNIEIYACHVNPPEETPEDFVLLKIFDNINIENSKLIYQGWMISSSPAATPLEHPIYDLWLKECKIDTDS</sequence>
<evidence type="ECO:0000313" key="1">
    <source>
        <dbReference type="EMBL" id="SVC16006.1"/>
    </source>
</evidence>
<protein>
    <recommendedName>
        <fullName evidence="2">Glycosyl hydrolase family 5</fullName>
    </recommendedName>
</protein>
<dbReference type="AlphaFoldDB" id="A0A382JW98"/>
<proteinExistence type="predicted"/>
<organism evidence="1">
    <name type="scientific">marine metagenome</name>
    <dbReference type="NCBI Taxonomy" id="408172"/>
    <lineage>
        <taxon>unclassified sequences</taxon>
        <taxon>metagenomes</taxon>
        <taxon>ecological metagenomes</taxon>
    </lineage>
</organism>
<gene>
    <name evidence="1" type="ORF">METZ01_LOCUS268860</name>
</gene>
<name>A0A382JW98_9ZZZZ</name>
<dbReference type="EMBL" id="UINC01076646">
    <property type="protein sequence ID" value="SVC16006.1"/>
    <property type="molecule type" value="Genomic_DNA"/>
</dbReference>
<reference evidence="1" key="1">
    <citation type="submission" date="2018-05" db="EMBL/GenBank/DDBJ databases">
        <authorList>
            <person name="Lanie J.A."/>
            <person name="Ng W.-L."/>
            <person name="Kazmierczak K.M."/>
            <person name="Andrzejewski T.M."/>
            <person name="Davidsen T.M."/>
            <person name="Wayne K.J."/>
            <person name="Tettelin H."/>
            <person name="Glass J.I."/>
            <person name="Rusch D."/>
            <person name="Podicherti R."/>
            <person name="Tsui H.-C.T."/>
            <person name="Winkler M.E."/>
        </authorList>
    </citation>
    <scope>NUCLEOTIDE SEQUENCE</scope>
</reference>
<evidence type="ECO:0008006" key="2">
    <source>
        <dbReference type="Google" id="ProtNLM"/>
    </source>
</evidence>